<feature type="non-terminal residue" evidence="2">
    <location>
        <position position="530"/>
    </location>
</feature>
<protein>
    <submittedName>
        <fullName evidence="2">Uncharacterized protein</fullName>
    </submittedName>
</protein>
<evidence type="ECO:0000313" key="2">
    <source>
        <dbReference type="EMBL" id="KKL24555.1"/>
    </source>
</evidence>
<proteinExistence type="predicted"/>
<accession>A0A0F9BRM4</accession>
<reference evidence="2" key="1">
    <citation type="journal article" date="2015" name="Nature">
        <title>Complex archaea that bridge the gap between prokaryotes and eukaryotes.</title>
        <authorList>
            <person name="Spang A."/>
            <person name="Saw J.H."/>
            <person name="Jorgensen S.L."/>
            <person name="Zaremba-Niedzwiedzka K."/>
            <person name="Martijn J."/>
            <person name="Lind A.E."/>
            <person name="van Eijk R."/>
            <person name="Schleper C."/>
            <person name="Guy L."/>
            <person name="Ettema T.J."/>
        </authorList>
    </citation>
    <scope>NUCLEOTIDE SEQUENCE</scope>
</reference>
<sequence length="530" mass="57212">SGIEDFYINTITTYIIVEFNTTDATYGDVVTIGAGVLYTISYLNLDTFSTGTIINTLSEGGISHSGTLDISQFADGNYTITVTINKSNAVVSSFNFNLRIILTNSSIISISNPNGQLSPSGIEDFYINTITTYIIVEFNTTDATFGDVITIGIGISYAISYLNLDSLASGTISNSLTEGGISHSGTLTISSLKGGNYTFTIIINKSNIIVSSISFNLSIILAKSNLISVSDSSGQLAPIGNYYETYIESDIEIEFNITDSNFGNITLLGFGISYLIFYVNIDTLGNGTILHTLNEISLIHIGTLDISQFSSGNYSIIITINKSNNVVSTFSFNLLIKDKNQVRISIVNQPSSLNAGETLKIIFKAEYNNGVEWLPLSGASLRVVPYFNGVLSTGVQTRTTNSTGEVVFEITVGIEVKNITLTVEILSGYFYTTTSLDVLDINIIPYSPGLALEDFLPYLIIVGAVIALVGGSIGVYRGVVVPKKREKARVLNEVKTTFDDAINLEHVLVLYKGTGTCVYFKSFGSDEIDP</sequence>
<comment type="caution">
    <text evidence="2">The sequence shown here is derived from an EMBL/GenBank/DDBJ whole genome shotgun (WGS) entry which is preliminary data.</text>
</comment>
<keyword evidence="1" id="KW-0472">Membrane</keyword>
<dbReference type="EMBL" id="LAZR01036548">
    <property type="protein sequence ID" value="KKL24555.1"/>
    <property type="molecule type" value="Genomic_DNA"/>
</dbReference>
<name>A0A0F9BRM4_9ZZZZ</name>
<feature type="transmembrane region" description="Helical" evidence="1">
    <location>
        <begin position="455"/>
        <end position="479"/>
    </location>
</feature>
<gene>
    <name evidence="2" type="ORF">LCGC14_2414150</name>
</gene>
<dbReference type="AlphaFoldDB" id="A0A0F9BRM4"/>
<evidence type="ECO:0000256" key="1">
    <source>
        <dbReference type="SAM" id="Phobius"/>
    </source>
</evidence>
<keyword evidence="1" id="KW-1133">Transmembrane helix</keyword>
<keyword evidence="1" id="KW-0812">Transmembrane</keyword>
<organism evidence="2">
    <name type="scientific">marine sediment metagenome</name>
    <dbReference type="NCBI Taxonomy" id="412755"/>
    <lineage>
        <taxon>unclassified sequences</taxon>
        <taxon>metagenomes</taxon>
        <taxon>ecological metagenomes</taxon>
    </lineage>
</organism>
<feature type="non-terminal residue" evidence="2">
    <location>
        <position position="1"/>
    </location>
</feature>